<dbReference type="Gene3D" id="1.20.58.1700">
    <property type="match status" value="1"/>
</dbReference>
<dbReference type="SUPFAM" id="SSF75304">
    <property type="entry name" value="Amidase signature (AS) enzymes"/>
    <property type="match status" value="1"/>
</dbReference>
<dbReference type="InterPro" id="IPR000120">
    <property type="entry name" value="Amidase"/>
</dbReference>
<dbReference type="Pfam" id="PF01425">
    <property type="entry name" value="Amidase"/>
    <property type="match status" value="1"/>
</dbReference>
<dbReference type="OrthoDB" id="9811471at2"/>
<reference evidence="4 5" key="1">
    <citation type="submission" date="2019-08" db="EMBL/GenBank/DDBJ databases">
        <authorList>
            <person name="Ye J."/>
        </authorList>
    </citation>
    <scope>NUCLEOTIDE SEQUENCE [LARGE SCALE GENOMIC DNA]</scope>
    <source>
        <strain evidence="4 5">TK008</strain>
    </source>
</reference>
<dbReference type="Pfam" id="PF21986">
    <property type="entry name" value="AH_C"/>
    <property type="match status" value="1"/>
</dbReference>
<evidence type="ECO:0000313" key="4">
    <source>
        <dbReference type="EMBL" id="TXB69111.1"/>
    </source>
</evidence>
<dbReference type="GO" id="GO:0050567">
    <property type="term" value="F:glutaminyl-tRNA synthase (glutamine-hydrolyzing) activity"/>
    <property type="evidence" value="ECO:0007669"/>
    <property type="project" value="TreeGrafter"/>
</dbReference>
<dbReference type="PANTHER" id="PTHR11895">
    <property type="entry name" value="TRANSAMIDASE"/>
    <property type="match status" value="1"/>
</dbReference>
<dbReference type="InterPro" id="IPR036928">
    <property type="entry name" value="AS_sf"/>
</dbReference>
<evidence type="ECO:0000256" key="1">
    <source>
        <dbReference type="ARBA" id="ARBA00009199"/>
    </source>
</evidence>
<organism evidence="4 5">
    <name type="scientific">Paracoccus aurantiacus</name>
    <dbReference type="NCBI Taxonomy" id="2599412"/>
    <lineage>
        <taxon>Bacteria</taxon>
        <taxon>Pseudomonadati</taxon>
        <taxon>Pseudomonadota</taxon>
        <taxon>Alphaproteobacteria</taxon>
        <taxon>Rhodobacterales</taxon>
        <taxon>Paracoccaceae</taxon>
        <taxon>Paracoccus</taxon>
    </lineage>
</organism>
<comment type="similarity">
    <text evidence="1">Belongs to the amidase family.</text>
</comment>
<dbReference type="InterPro" id="IPR023631">
    <property type="entry name" value="Amidase_dom"/>
</dbReference>
<dbReference type="PANTHER" id="PTHR11895:SF7">
    <property type="entry name" value="GLUTAMYL-TRNA(GLN) AMIDOTRANSFERASE SUBUNIT A, MITOCHONDRIAL"/>
    <property type="match status" value="1"/>
</dbReference>
<dbReference type="Gene3D" id="3.90.1300.10">
    <property type="entry name" value="Amidase signature (AS) domain"/>
    <property type="match status" value="1"/>
</dbReference>
<dbReference type="AlphaFoldDB" id="A0A5C6S552"/>
<proteinExistence type="inferred from homology"/>
<dbReference type="Proteomes" id="UP000321562">
    <property type="component" value="Unassembled WGS sequence"/>
</dbReference>
<feature type="domain" description="Allophanate hydrolase C-terminal" evidence="3">
    <location>
        <begin position="225"/>
        <end position="346"/>
    </location>
</feature>
<gene>
    <name evidence="4" type="ORF">FQV27_09070</name>
</gene>
<dbReference type="InterPro" id="IPR053844">
    <property type="entry name" value="AH_C"/>
</dbReference>
<dbReference type="EMBL" id="VOPL01000003">
    <property type="protein sequence ID" value="TXB69111.1"/>
    <property type="molecule type" value="Genomic_DNA"/>
</dbReference>
<accession>A0A5C6S552</accession>
<evidence type="ECO:0000313" key="5">
    <source>
        <dbReference type="Proteomes" id="UP000321562"/>
    </source>
</evidence>
<feature type="domain" description="Amidase" evidence="2">
    <location>
        <begin position="80"/>
        <end position="189"/>
    </location>
</feature>
<keyword evidence="5" id="KW-1185">Reference proteome</keyword>
<sequence length="352" mass="37512">MLSGAPFSRENQTSFRVVHEQRRRAHACGGIIVEQNFAAPRVEVQRPAIGEGNLHPSGPWVAERLAAIKEFIATNADDLDPTVRKIIEGAEGISAVDAFRGQYELGRLRQKTADTWQDVDMLLLPTSPTTSTVSAMLADPIRQNSKFGRYTNFANLMGCAAIAVPAGFGRDGLPAGVMLVAPGFTDDALEDFAAKMHADAASGLGRDRTAAIPAPPAPHVPEGWVTLAVVGAHLRGMPLNHQLTEPGGIFLQETRTAPDYRLFALADTVPPKPGLVRAEDGDSIAVELWALPPDAFGLFVDAIPAPLGIGKLTLEDGRQVAGFLCETAALSGAEDITRHGGWRNYLDAKDGV</sequence>
<dbReference type="Gene3D" id="3.10.490.10">
    <property type="entry name" value="Gamma-glutamyl cyclotransferase-like"/>
    <property type="match status" value="1"/>
</dbReference>
<name>A0A5C6S552_9RHOB</name>
<comment type="caution">
    <text evidence="4">The sequence shown here is derived from an EMBL/GenBank/DDBJ whole genome shotgun (WGS) entry which is preliminary data.</text>
</comment>
<evidence type="ECO:0000259" key="2">
    <source>
        <dbReference type="Pfam" id="PF01425"/>
    </source>
</evidence>
<protein>
    <submittedName>
        <fullName evidence="4">Uncharacterized protein</fullName>
    </submittedName>
</protein>
<evidence type="ECO:0000259" key="3">
    <source>
        <dbReference type="Pfam" id="PF21986"/>
    </source>
</evidence>